<proteinExistence type="predicted"/>
<evidence type="ECO:0000313" key="3">
    <source>
        <dbReference type="Proteomes" id="UP001519460"/>
    </source>
</evidence>
<accession>A0ABD0LIZ0</accession>
<dbReference type="AlphaFoldDB" id="A0ABD0LIZ0"/>
<feature type="compositionally biased region" description="Basic and acidic residues" evidence="1">
    <location>
        <begin position="21"/>
        <end position="41"/>
    </location>
</feature>
<sequence>MGMNRQFSGMGPKVRGRRDKKGMAERRSKDHKTKIVLDSRSKSPQWQMGGVALQQRPMGSARGKTRGEIMRD</sequence>
<protein>
    <submittedName>
        <fullName evidence="2">Uncharacterized protein</fullName>
    </submittedName>
</protein>
<organism evidence="2 3">
    <name type="scientific">Batillaria attramentaria</name>
    <dbReference type="NCBI Taxonomy" id="370345"/>
    <lineage>
        <taxon>Eukaryota</taxon>
        <taxon>Metazoa</taxon>
        <taxon>Spiralia</taxon>
        <taxon>Lophotrochozoa</taxon>
        <taxon>Mollusca</taxon>
        <taxon>Gastropoda</taxon>
        <taxon>Caenogastropoda</taxon>
        <taxon>Sorbeoconcha</taxon>
        <taxon>Cerithioidea</taxon>
        <taxon>Batillariidae</taxon>
        <taxon>Batillaria</taxon>
    </lineage>
</organism>
<dbReference type="Proteomes" id="UP001519460">
    <property type="component" value="Unassembled WGS sequence"/>
</dbReference>
<dbReference type="EMBL" id="JACVVK020000044">
    <property type="protein sequence ID" value="KAK7499388.1"/>
    <property type="molecule type" value="Genomic_DNA"/>
</dbReference>
<name>A0ABD0LIZ0_9CAEN</name>
<gene>
    <name evidence="2" type="ORF">BaRGS_00009363</name>
</gene>
<evidence type="ECO:0000313" key="2">
    <source>
        <dbReference type="EMBL" id="KAK7499388.1"/>
    </source>
</evidence>
<keyword evidence="3" id="KW-1185">Reference proteome</keyword>
<feature type="region of interest" description="Disordered" evidence="1">
    <location>
        <begin position="1"/>
        <end position="72"/>
    </location>
</feature>
<comment type="caution">
    <text evidence="2">The sequence shown here is derived from an EMBL/GenBank/DDBJ whole genome shotgun (WGS) entry which is preliminary data.</text>
</comment>
<reference evidence="2 3" key="1">
    <citation type="journal article" date="2023" name="Sci. Data">
        <title>Genome assembly of the Korean intertidal mud-creeper Batillaria attramentaria.</title>
        <authorList>
            <person name="Patra A.K."/>
            <person name="Ho P.T."/>
            <person name="Jun S."/>
            <person name="Lee S.J."/>
            <person name="Kim Y."/>
            <person name="Won Y.J."/>
        </authorList>
    </citation>
    <scope>NUCLEOTIDE SEQUENCE [LARGE SCALE GENOMIC DNA]</scope>
    <source>
        <strain evidence="2">Wonlab-2016</strain>
    </source>
</reference>
<evidence type="ECO:0000256" key="1">
    <source>
        <dbReference type="SAM" id="MobiDB-lite"/>
    </source>
</evidence>